<feature type="region of interest" description="Disordered" evidence="1">
    <location>
        <begin position="37"/>
        <end position="100"/>
    </location>
</feature>
<feature type="compositionally biased region" description="Polar residues" evidence="1">
    <location>
        <begin position="160"/>
        <end position="181"/>
    </location>
</feature>
<name>A0AA36IR81_9DINO</name>
<dbReference type="EMBL" id="CAUJNA010002247">
    <property type="protein sequence ID" value="CAJ1392026.1"/>
    <property type="molecule type" value="Genomic_DNA"/>
</dbReference>
<sequence>MRAMREAICIHIGQGGVQIGNACWELFCLEHGIQPDGQMPSDKTIGGGDDARLRPPLRGRGRGGGGVLRGAGGLGGLGEGLRGGRHRDSRRRGGGGRLRRRVLGTAELPSRGAICGRSSVWQRLESVKQHSGADVPTTVSMLVSVLGKHTTLHYEADGQKVSTTGGNEFSSDSDTASLPSLPTSWQDSAEALCGYYGYYQPQVYQEAMCSIPNSGQGFWDTGAVAAGAGAVTAMPGRFCVFCGKPKHSSTQRFCSHCGEPVVA</sequence>
<evidence type="ECO:0008006" key="4">
    <source>
        <dbReference type="Google" id="ProtNLM"/>
    </source>
</evidence>
<organism evidence="2 3">
    <name type="scientific">Effrenium voratum</name>
    <dbReference type="NCBI Taxonomy" id="2562239"/>
    <lineage>
        <taxon>Eukaryota</taxon>
        <taxon>Sar</taxon>
        <taxon>Alveolata</taxon>
        <taxon>Dinophyceae</taxon>
        <taxon>Suessiales</taxon>
        <taxon>Symbiodiniaceae</taxon>
        <taxon>Effrenium</taxon>
    </lineage>
</organism>
<dbReference type="InterPro" id="IPR036525">
    <property type="entry name" value="Tubulin/FtsZ_GTPase_sf"/>
</dbReference>
<evidence type="ECO:0000313" key="2">
    <source>
        <dbReference type="EMBL" id="CAJ1392026.1"/>
    </source>
</evidence>
<feature type="region of interest" description="Disordered" evidence="1">
    <location>
        <begin position="157"/>
        <end position="181"/>
    </location>
</feature>
<feature type="compositionally biased region" description="Gly residues" evidence="1">
    <location>
        <begin position="62"/>
        <end position="81"/>
    </location>
</feature>
<keyword evidence="3" id="KW-1185">Reference proteome</keyword>
<accession>A0AA36IR81</accession>
<protein>
    <recommendedName>
        <fullName evidence="4">Alpha tubulin</fullName>
    </recommendedName>
</protein>
<comment type="caution">
    <text evidence="2">The sequence shown here is derived from an EMBL/GenBank/DDBJ whole genome shotgun (WGS) entry which is preliminary data.</text>
</comment>
<feature type="compositionally biased region" description="Basic residues" evidence="1">
    <location>
        <begin position="83"/>
        <end position="100"/>
    </location>
</feature>
<dbReference type="Gene3D" id="3.40.50.1440">
    <property type="entry name" value="Tubulin/FtsZ, GTPase domain"/>
    <property type="match status" value="1"/>
</dbReference>
<dbReference type="AlphaFoldDB" id="A0AA36IR81"/>
<dbReference type="Proteomes" id="UP001178507">
    <property type="component" value="Unassembled WGS sequence"/>
</dbReference>
<proteinExistence type="predicted"/>
<dbReference type="SUPFAM" id="SSF52490">
    <property type="entry name" value="Tubulin nucleotide-binding domain-like"/>
    <property type="match status" value="1"/>
</dbReference>
<evidence type="ECO:0000256" key="1">
    <source>
        <dbReference type="SAM" id="MobiDB-lite"/>
    </source>
</evidence>
<reference evidence="2" key="1">
    <citation type="submission" date="2023-08" db="EMBL/GenBank/DDBJ databases">
        <authorList>
            <person name="Chen Y."/>
            <person name="Shah S."/>
            <person name="Dougan E. K."/>
            <person name="Thang M."/>
            <person name="Chan C."/>
        </authorList>
    </citation>
    <scope>NUCLEOTIDE SEQUENCE</scope>
</reference>
<evidence type="ECO:0000313" key="3">
    <source>
        <dbReference type="Proteomes" id="UP001178507"/>
    </source>
</evidence>
<gene>
    <name evidence="2" type="ORF">EVOR1521_LOCUS17225</name>
</gene>